<evidence type="ECO:0000313" key="2">
    <source>
        <dbReference type="EMBL" id="GEO91679.1"/>
    </source>
</evidence>
<keyword evidence="3" id="KW-1185">Reference proteome</keyword>
<accession>A0ABQ0X772</accession>
<organism evidence="2 3">
    <name type="scientific">Kocuria flava</name>
    <dbReference type="NCBI Taxonomy" id="446860"/>
    <lineage>
        <taxon>Bacteria</taxon>
        <taxon>Bacillati</taxon>
        <taxon>Actinomycetota</taxon>
        <taxon>Actinomycetes</taxon>
        <taxon>Micrococcales</taxon>
        <taxon>Micrococcaceae</taxon>
        <taxon>Kocuria</taxon>
    </lineage>
</organism>
<dbReference type="Proteomes" id="UP000321155">
    <property type="component" value="Unassembled WGS sequence"/>
</dbReference>
<gene>
    <name evidence="2" type="ORF">KFL01_09850</name>
</gene>
<comment type="caution">
    <text evidence="2">The sequence shown here is derived from an EMBL/GenBank/DDBJ whole genome shotgun (WGS) entry which is preliminary data.</text>
</comment>
<feature type="region of interest" description="Disordered" evidence="1">
    <location>
        <begin position="1"/>
        <end position="47"/>
    </location>
</feature>
<evidence type="ECO:0000256" key="1">
    <source>
        <dbReference type="SAM" id="MobiDB-lite"/>
    </source>
</evidence>
<protein>
    <recommendedName>
        <fullName evidence="4">Nucleotide exchange factor GrpE</fullName>
    </recommendedName>
</protein>
<name>A0ABQ0X772_9MICC</name>
<sequence length="47" mass="5172">MTEQQPDPGSFEDQPAVQREDGIVLEPGGEPAEELARQDPPAEEERP</sequence>
<evidence type="ECO:0000313" key="3">
    <source>
        <dbReference type="Proteomes" id="UP000321155"/>
    </source>
</evidence>
<evidence type="ECO:0008006" key="4">
    <source>
        <dbReference type="Google" id="ProtNLM"/>
    </source>
</evidence>
<dbReference type="EMBL" id="BJZR01000017">
    <property type="protein sequence ID" value="GEO91679.1"/>
    <property type="molecule type" value="Genomic_DNA"/>
</dbReference>
<dbReference type="RefSeq" id="WP_157570906.1">
    <property type="nucleotide sequence ID" value="NZ_BJZR01000017.1"/>
</dbReference>
<reference evidence="2 3" key="1">
    <citation type="submission" date="2019-07" db="EMBL/GenBank/DDBJ databases">
        <title>Whole genome shotgun sequence of Kocuria flava NBRC 107626.</title>
        <authorList>
            <person name="Hosoyama A."/>
            <person name="Uohara A."/>
            <person name="Ohji S."/>
            <person name="Ichikawa N."/>
        </authorList>
    </citation>
    <scope>NUCLEOTIDE SEQUENCE [LARGE SCALE GENOMIC DNA]</scope>
    <source>
        <strain evidence="2 3">NBRC 107626</strain>
    </source>
</reference>
<proteinExistence type="predicted"/>